<proteinExistence type="predicted"/>
<dbReference type="SUPFAM" id="SSF55785">
    <property type="entry name" value="PYP-like sensor domain (PAS domain)"/>
    <property type="match status" value="1"/>
</dbReference>
<comment type="caution">
    <text evidence="1">The sequence shown here is derived from an EMBL/GenBank/DDBJ whole genome shotgun (WGS) entry which is preliminary data.</text>
</comment>
<dbReference type="RefSeq" id="WP_238303660.1">
    <property type="nucleotide sequence ID" value="NZ_BPQM01000070.1"/>
</dbReference>
<dbReference type="AlphaFoldDB" id="A0AA37MBD5"/>
<dbReference type="Gene3D" id="3.30.450.20">
    <property type="entry name" value="PAS domain"/>
    <property type="match status" value="1"/>
</dbReference>
<organism evidence="1 2">
    <name type="scientific">Methylobacterium gregans</name>
    <dbReference type="NCBI Taxonomy" id="374424"/>
    <lineage>
        <taxon>Bacteria</taxon>
        <taxon>Pseudomonadati</taxon>
        <taxon>Pseudomonadota</taxon>
        <taxon>Alphaproteobacteria</taxon>
        <taxon>Hyphomicrobiales</taxon>
        <taxon>Methylobacteriaceae</taxon>
        <taxon>Methylobacterium</taxon>
    </lineage>
</organism>
<accession>A0AA37MBD5</accession>
<gene>
    <name evidence="1" type="ORF">NBEOAGPD_2984</name>
</gene>
<dbReference type="InterPro" id="IPR035965">
    <property type="entry name" value="PAS-like_dom_sf"/>
</dbReference>
<sequence length="199" mass="21456">MRGRTREGAAGPVGAYGMQAESAAVVGTWMWRCDDRHILDSGAAVFLTGAPDLADTELRAEVLARRVLLADRPALLSAMERMNRECGLVVLEYRVWTPEGVRWLLNHGRVYPALQGVPAHGHGVLIDITHRKMPPPEPDGSEASTPSALERAARHALGARDAVDEDGSASLRLLVDMFLLEVGRVIARRAGVASAHGLN</sequence>
<name>A0AA37MBD5_9HYPH</name>
<reference evidence="1" key="1">
    <citation type="journal article" date="2016" name="Front. Microbiol.">
        <title>Genome Sequence of the Piezophilic, Mesophilic Sulfate-Reducing Bacterium Desulfovibrio indicus J2T.</title>
        <authorList>
            <person name="Cao J."/>
            <person name="Maignien L."/>
            <person name="Shao Z."/>
            <person name="Alain K."/>
            <person name="Jebbar M."/>
        </authorList>
    </citation>
    <scope>NUCLEOTIDE SEQUENCE</scope>
    <source>
        <strain evidence="1">NBRC 103626</strain>
    </source>
</reference>
<dbReference type="EMBL" id="BPQM01000070">
    <property type="protein sequence ID" value="GJD79755.1"/>
    <property type="molecule type" value="Genomic_DNA"/>
</dbReference>
<evidence type="ECO:0000313" key="2">
    <source>
        <dbReference type="Proteomes" id="UP001055108"/>
    </source>
</evidence>
<protein>
    <recommendedName>
        <fullName evidence="3">PAS domain-containing protein</fullName>
    </recommendedName>
</protein>
<evidence type="ECO:0000313" key="1">
    <source>
        <dbReference type="EMBL" id="GJD79755.1"/>
    </source>
</evidence>
<dbReference type="Proteomes" id="UP001055108">
    <property type="component" value="Unassembled WGS sequence"/>
</dbReference>
<evidence type="ECO:0008006" key="3">
    <source>
        <dbReference type="Google" id="ProtNLM"/>
    </source>
</evidence>
<reference evidence="1" key="2">
    <citation type="submission" date="2021-08" db="EMBL/GenBank/DDBJ databases">
        <authorList>
            <person name="Tani A."/>
            <person name="Ola A."/>
            <person name="Ogura Y."/>
            <person name="Katsura K."/>
            <person name="Hayashi T."/>
        </authorList>
    </citation>
    <scope>NUCLEOTIDE SEQUENCE</scope>
    <source>
        <strain evidence="1">NBRC 103626</strain>
    </source>
</reference>
<keyword evidence="2" id="KW-1185">Reference proteome</keyword>